<comment type="similarity">
    <text evidence="4 12">Belongs to the TOP6A family.</text>
</comment>
<dbReference type="AlphaFoldDB" id="A0A067T7R1"/>
<dbReference type="GO" id="GO:0046872">
    <property type="term" value="F:metal ion binding"/>
    <property type="evidence" value="ECO:0007669"/>
    <property type="project" value="UniProtKB-KW"/>
</dbReference>
<keyword evidence="8 12" id="KW-0799">Topoisomerase</keyword>
<dbReference type="InterPro" id="IPR002815">
    <property type="entry name" value="Spo11/TopoVI_A"/>
</dbReference>
<dbReference type="GO" id="GO:0000228">
    <property type="term" value="C:nuclear chromosome"/>
    <property type="evidence" value="ECO:0007669"/>
    <property type="project" value="TreeGrafter"/>
</dbReference>
<keyword evidence="10 12" id="KW-0413">Isomerase</keyword>
<dbReference type="OrthoDB" id="5377392at2759"/>
<dbReference type="HOGENOM" id="CLU_037229_0_1_1"/>
<gene>
    <name evidence="15" type="ORF">GALMADRAFT_69202</name>
</gene>
<evidence type="ECO:0000259" key="13">
    <source>
        <dbReference type="Pfam" id="PF04406"/>
    </source>
</evidence>
<dbReference type="CDD" id="cd00223">
    <property type="entry name" value="TOPRIM_TopoIIB_SPO"/>
    <property type="match status" value="1"/>
</dbReference>
<dbReference type="InterPro" id="IPR034136">
    <property type="entry name" value="TOPRIM_Topo6A/Spo11"/>
</dbReference>
<evidence type="ECO:0000256" key="8">
    <source>
        <dbReference type="ARBA" id="ARBA00023029"/>
    </source>
</evidence>
<sequence>MKGKYLSLYQTTILTSYLRISATKCLRFPKKRSSGSSKPFAQLFRVLELAHEATLNGIPATKRDIYYKDVPLFRRQKVVDVLVDDIAATFQIERSDLNIRSSSKGLICGSGITITLLSGESICCNDSEGTLVPAGEDIETFSVDEDVAWVLIVEKEAVFQTLCRVQITRHELMPGTGIMITGKGYPDVATRHIVKSLADALPRSIPIMALVDGDPFGLDILSVYKYGSKSMQHENEKLAARRIKWLGIWASELECLGVNKDNLLPISKHDEKKALSMLQRENLPGRWRKELQHMLHSRHKAEIEILSGHMESSIQSLGEENEDESTKITFMLVKAPSPSAFTHLPLPPNYLLLQESVQRNWS</sequence>
<evidence type="ECO:0000256" key="10">
    <source>
        <dbReference type="ARBA" id="ARBA00023235"/>
    </source>
</evidence>
<dbReference type="Gene3D" id="1.10.10.10">
    <property type="entry name" value="Winged helix-like DNA-binding domain superfamily/Winged helix DNA-binding domain"/>
    <property type="match status" value="1"/>
</dbReference>
<dbReference type="GO" id="GO:0000706">
    <property type="term" value="P:meiotic DNA double-strand break processing"/>
    <property type="evidence" value="ECO:0007669"/>
    <property type="project" value="TreeGrafter"/>
</dbReference>
<dbReference type="GO" id="GO:0005524">
    <property type="term" value="F:ATP binding"/>
    <property type="evidence" value="ECO:0007669"/>
    <property type="project" value="InterPro"/>
</dbReference>
<keyword evidence="16" id="KW-1185">Reference proteome</keyword>
<dbReference type="Pfam" id="PF04406">
    <property type="entry name" value="TP6A_N"/>
    <property type="match status" value="1"/>
</dbReference>
<evidence type="ECO:0000256" key="1">
    <source>
        <dbReference type="ARBA" id="ARBA00000185"/>
    </source>
</evidence>
<dbReference type="GO" id="GO:0003918">
    <property type="term" value="F:DNA topoisomerase type II (double strand cut, ATP-hydrolyzing) activity"/>
    <property type="evidence" value="ECO:0007669"/>
    <property type="project" value="UniProtKB-UniRule"/>
</dbReference>
<dbReference type="InterPro" id="IPR013049">
    <property type="entry name" value="Spo11/TopoVI_A_N"/>
</dbReference>
<dbReference type="GO" id="GO:0003677">
    <property type="term" value="F:DNA binding"/>
    <property type="evidence" value="ECO:0007669"/>
    <property type="project" value="UniProtKB-UniRule"/>
</dbReference>
<dbReference type="InterPro" id="IPR036388">
    <property type="entry name" value="WH-like_DNA-bd_sf"/>
</dbReference>
<dbReference type="PANTHER" id="PTHR10848:SF0">
    <property type="entry name" value="MEIOTIC RECOMBINATION PROTEIN SPO11"/>
    <property type="match status" value="1"/>
</dbReference>
<comment type="catalytic activity">
    <reaction evidence="1 12">
        <text>ATP-dependent breakage, passage and rejoining of double-stranded DNA.</text>
        <dbReference type="EC" id="5.6.2.2"/>
    </reaction>
</comment>
<evidence type="ECO:0000259" key="14">
    <source>
        <dbReference type="Pfam" id="PF21180"/>
    </source>
</evidence>
<keyword evidence="9 12" id="KW-0238">DNA-binding</keyword>
<accession>A0A067T7R1</accession>
<evidence type="ECO:0000256" key="12">
    <source>
        <dbReference type="PROSITE-ProRule" id="PRU01385"/>
    </source>
</evidence>
<dbReference type="EC" id="5.6.2.2" evidence="5"/>
<dbReference type="Gene3D" id="3.40.1360.10">
    <property type="match status" value="1"/>
</dbReference>
<evidence type="ECO:0000256" key="5">
    <source>
        <dbReference type="ARBA" id="ARBA00012895"/>
    </source>
</evidence>
<evidence type="ECO:0000256" key="6">
    <source>
        <dbReference type="ARBA" id="ARBA00022723"/>
    </source>
</evidence>
<reference evidence="16" key="1">
    <citation type="journal article" date="2014" name="Proc. Natl. Acad. Sci. U.S.A.">
        <title>Extensive sampling of basidiomycete genomes demonstrates inadequacy of the white-rot/brown-rot paradigm for wood decay fungi.</title>
        <authorList>
            <person name="Riley R."/>
            <person name="Salamov A.A."/>
            <person name="Brown D.W."/>
            <person name="Nagy L.G."/>
            <person name="Floudas D."/>
            <person name="Held B.W."/>
            <person name="Levasseur A."/>
            <person name="Lombard V."/>
            <person name="Morin E."/>
            <person name="Otillar R."/>
            <person name="Lindquist E.A."/>
            <person name="Sun H."/>
            <person name="LaButti K.M."/>
            <person name="Schmutz J."/>
            <person name="Jabbour D."/>
            <person name="Luo H."/>
            <person name="Baker S.E."/>
            <person name="Pisabarro A.G."/>
            <person name="Walton J.D."/>
            <person name="Blanchette R.A."/>
            <person name="Henrissat B."/>
            <person name="Martin F."/>
            <person name="Cullen D."/>
            <person name="Hibbett D.S."/>
            <person name="Grigoriev I.V."/>
        </authorList>
    </citation>
    <scope>NUCLEOTIDE SEQUENCE [LARGE SCALE GENOMIC DNA]</scope>
    <source>
        <strain evidence="16">CBS 339.88</strain>
    </source>
</reference>
<dbReference type="Pfam" id="PF21180">
    <property type="entry name" value="TOP6A-Spo11_Toprim"/>
    <property type="match status" value="1"/>
</dbReference>
<evidence type="ECO:0000256" key="9">
    <source>
        <dbReference type="ARBA" id="ARBA00023125"/>
    </source>
</evidence>
<feature type="domain" description="Topoisomerase 6 subunit A/Spo11 TOPRIM" evidence="14">
    <location>
        <begin position="149"/>
        <end position="309"/>
    </location>
</feature>
<dbReference type="GO" id="GO:0007131">
    <property type="term" value="P:reciprocal meiotic recombination"/>
    <property type="evidence" value="ECO:0007669"/>
    <property type="project" value="TreeGrafter"/>
</dbReference>
<dbReference type="PANTHER" id="PTHR10848">
    <property type="entry name" value="MEIOTIC RECOMBINATION PROTEIN SPO11"/>
    <property type="match status" value="1"/>
</dbReference>
<dbReference type="STRING" id="685588.A0A067T7R1"/>
<dbReference type="SUPFAM" id="SSF56726">
    <property type="entry name" value="DNA topoisomerase IV, alpha subunit"/>
    <property type="match status" value="1"/>
</dbReference>
<evidence type="ECO:0000313" key="15">
    <source>
        <dbReference type="EMBL" id="KDR75013.1"/>
    </source>
</evidence>
<organism evidence="15 16">
    <name type="scientific">Galerina marginata (strain CBS 339.88)</name>
    <dbReference type="NCBI Taxonomy" id="685588"/>
    <lineage>
        <taxon>Eukaryota</taxon>
        <taxon>Fungi</taxon>
        <taxon>Dikarya</taxon>
        <taxon>Basidiomycota</taxon>
        <taxon>Agaricomycotina</taxon>
        <taxon>Agaricomycetes</taxon>
        <taxon>Agaricomycetidae</taxon>
        <taxon>Agaricales</taxon>
        <taxon>Agaricineae</taxon>
        <taxon>Strophariaceae</taxon>
        <taxon>Galerina</taxon>
    </lineage>
</organism>
<comment type="subcellular location">
    <subcellularLocation>
        <location evidence="3">Nucleus</location>
    </subcellularLocation>
</comment>
<evidence type="ECO:0000256" key="2">
    <source>
        <dbReference type="ARBA" id="ARBA00001946"/>
    </source>
</evidence>
<dbReference type="Proteomes" id="UP000027222">
    <property type="component" value="Unassembled WGS sequence"/>
</dbReference>
<dbReference type="InterPro" id="IPR013048">
    <property type="entry name" value="Meiotic_Spo11"/>
</dbReference>
<protein>
    <recommendedName>
        <fullName evidence="5">DNA topoisomerase (ATP-hydrolyzing)</fullName>
        <ecNumber evidence="5">5.6.2.2</ecNumber>
    </recommendedName>
</protein>
<evidence type="ECO:0000313" key="16">
    <source>
        <dbReference type="Proteomes" id="UP000027222"/>
    </source>
</evidence>
<dbReference type="PRINTS" id="PR01550">
    <property type="entry name" value="TOP6AFAMILY"/>
</dbReference>
<keyword evidence="7" id="KW-0460">Magnesium</keyword>
<comment type="cofactor">
    <cofactor evidence="2">
        <name>Mg(2+)</name>
        <dbReference type="ChEBI" id="CHEBI:18420"/>
    </cofactor>
</comment>
<dbReference type="EMBL" id="KL142381">
    <property type="protein sequence ID" value="KDR75013.1"/>
    <property type="molecule type" value="Genomic_DNA"/>
</dbReference>
<evidence type="ECO:0000256" key="11">
    <source>
        <dbReference type="ARBA" id="ARBA00023242"/>
    </source>
</evidence>
<dbReference type="GO" id="GO:0042138">
    <property type="term" value="P:meiotic DNA double-strand break formation"/>
    <property type="evidence" value="ECO:0007669"/>
    <property type="project" value="InterPro"/>
</dbReference>
<evidence type="ECO:0000256" key="4">
    <source>
        <dbReference type="ARBA" id="ARBA00006559"/>
    </source>
</evidence>
<keyword evidence="6" id="KW-0479">Metal-binding</keyword>
<feature type="active site" description="O-(5'-phospho-DNA)-tyrosine intermediate" evidence="12">
    <location>
        <position position="67"/>
    </location>
</feature>
<dbReference type="PROSITE" id="PS52041">
    <property type="entry name" value="TOPO_IIB"/>
    <property type="match status" value="1"/>
</dbReference>
<dbReference type="InterPro" id="IPR036078">
    <property type="entry name" value="Spo11/TopoVI_A_sf"/>
</dbReference>
<evidence type="ECO:0000256" key="3">
    <source>
        <dbReference type="ARBA" id="ARBA00004123"/>
    </source>
</evidence>
<proteinExistence type="inferred from homology"/>
<name>A0A067T7R1_GALM3</name>
<evidence type="ECO:0000256" key="7">
    <source>
        <dbReference type="ARBA" id="ARBA00022842"/>
    </source>
</evidence>
<feature type="domain" description="Spo11/DNA topoisomerase VI subunit A N-terminal" evidence="13">
    <location>
        <begin position="39"/>
        <end position="99"/>
    </location>
</feature>
<keyword evidence="11" id="KW-0539">Nucleus</keyword>
<dbReference type="PRINTS" id="PR01551">
    <property type="entry name" value="SPO11HOMOLOG"/>
</dbReference>